<gene>
    <name evidence="1" type="ORF">COEU31_12380</name>
</gene>
<name>A0AAI9K2W4_9FIRM</name>
<proteinExistence type="predicted"/>
<evidence type="ECO:0008006" key="3">
    <source>
        <dbReference type="Google" id="ProtNLM"/>
    </source>
</evidence>
<dbReference type="AlphaFoldDB" id="A0AAI9K2W4"/>
<dbReference type="RefSeq" id="WP_055223889.1">
    <property type="nucleotide sequence ID" value="NZ_BLYL01000005.1"/>
</dbReference>
<protein>
    <recommendedName>
        <fullName evidence="3">Resolvase/invertase-type recombinase catalytic domain-containing protein</fullName>
    </recommendedName>
</protein>
<dbReference type="EMBL" id="BLYL01000005">
    <property type="protein sequence ID" value="GFO94192.1"/>
    <property type="molecule type" value="Genomic_DNA"/>
</dbReference>
<evidence type="ECO:0000313" key="2">
    <source>
        <dbReference type="Proteomes" id="UP000660047"/>
    </source>
</evidence>
<comment type="caution">
    <text evidence="1">The sequence shown here is derived from an EMBL/GenBank/DDBJ whole genome shotgun (WGS) entry which is preliminary data.</text>
</comment>
<reference evidence="1" key="1">
    <citation type="submission" date="2020-06" db="EMBL/GenBank/DDBJ databases">
        <title>Characterization of fructooligosaccharide metabolism and fructooligosaccharide-degrading enzymes in human commensal butyrate producers.</title>
        <authorList>
            <person name="Tanno H."/>
            <person name="Fujii T."/>
            <person name="Hirano K."/>
            <person name="Maeno S."/>
            <person name="Tonozuka T."/>
            <person name="Sakamoto M."/>
            <person name="Ohkuma M."/>
            <person name="Tochio T."/>
            <person name="Endo A."/>
        </authorList>
    </citation>
    <scope>NUCLEOTIDE SEQUENCE</scope>
    <source>
        <strain evidence="1">JCM 31265</strain>
    </source>
</reference>
<accession>A0AAI9K2W4</accession>
<evidence type="ECO:0000313" key="1">
    <source>
        <dbReference type="EMBL" id="GFO94192.1"/>
    </source>
</evidence>
<dbReference type="InterPro" id="IPR036162">
    <property type="entry name" value="Resolvase-like_N_sf"/>
</dbReference>
<dbReference type="Gene3D" id="3.40.50.1390">
    <property type="entry name" value="Resolvase, N-terminal catalytic domain"/>
    <property type="match status" value="1"/>
</dbReference>
<organism evidence="1 2">
    <name type="scientific">Coprococcus eutactus</name>
    <dbReference type="NCBI Taxonomy" id="33043"/>
    <lineage>
        <taxon>Bacteria</taxon>
        <taxon>Bacillati</taxon>
        <taxon>Bacillota</taxon>
        <taxon>Clostridia</taxon>
        <taxon>Lachnospirales</taxon>
        <taxon>Lachnospiraceae</taxon>
        <taxon>Coprococcus</taxon>
    </lineage>
</organism>
<dbReference type="GO" id="GO:0000150">
    <property type="term" value="F:DNA strand exchange activity"/>
    <property type="evidence" value="ECO:0007669"/>
    <property type="project" value="InterPro"/>
</dbReference>
<dbReference type="GO" id="GO:0003677">
    <property type="term" value="F:DNA binding"/>
    <property type="evidence" value="ECO:0007669"/>
    <property type="project" value="InterPro"/>
</dbReference>
<sequence length="153" mass="17504">MKEQVQYDKCIPDRTLTGTKSDMRFTRSNVNEFKREHEVMGVGFIKSRKSVDKIMDMAADMLDKAKSVELPIVEIIVDEGASDDIDRDKMTSLCEWMEKDYVKVIFVREINDITKDRDDLEAFLLKARDLDVMVYVLNTGVQVKAEPDNGAGC</sequence>
<dbReference type="Proteomes" id="UP000660047">
    <property type="component" value="Unassembled WGS sequence"/>
</dbReference>